<evidence type="ECO:0000313" key="2">
    <source>
        <dbReference type="EMBL" id="RYQ19002.1"/>
    </source>
</evidence>
<feature type="domain" description="Glycosyl hydrolase family 31 C-terminal" evidence="1">
    <location>
        <begin position="1"/>
        <end position="63"/>
    </location>
</feature>
<comment type="caution">
    <text evidence="2">The sequence shown here is derived from an EMBL/GenBank/DDBJ whole genome shotgun (WGS) entry which is preliminary data.</text>
</comment>
<dbReference type="Gene3D" id="2.60.40.1180">
    <property type="entry name" value="Golgi alpha-mannosidase II"/>
    <property type="match status" value="1"/>
</dbReference>
<protein>
    <submittedName>
        <fullName evidence="2">Alpha-xylosidase</fullName>
    </submittedName>
</protein>
<proteinExistence type="predicted"/>
<dbReference type="InterPro" id="IPR013780">
    <property type="entry name" value="Glyco_hydro_b"/>
</dbReference>
<evidence type="ECO:0000313" key="3">
    <source>
        <dbReference type="Proteomes" id="UP000294221"/>
    </source>
</evidence>
<organism evidence="2 3">
    <name type="scientific">Bifidobacterium pseudolongum subsp. pseudolongum</name>
    <dbReference type="NCBI Taxonomy" id="31954"/>
    <lineage>
        <taxon>Bacteria</taxon>
        <taxon>Bacillati</taxon>
        <taxon>Actinomycetota</taxon>
        <taxon>Actinomycetes</taxon>
        <taxon>Bifidobacteriales</taxon>
        <taxon>Bifidobacteriaceae</taxon>
        <taxon>Bifidobacterium</taxon>
    </lineage>
</organism>
<dbReference type="Pfam" id="PF21365">
    <property type="entry name" value="Glyco_hydro_31_3rd"/>
    <property type="match status" value="1"/>
</dbReference>
<dbReference type="InterPro" id="IPR048395">
    <property type="entry name" value="Glyco_hydro_31_C"/>
</dbReference>
<gene>
    <name evidence="2" type="ORF">PG2054B_1540</name>
</gene>
<name>A0A4Q5A6R5_9BIFI</name>
<accession>A0A4Q5A6R5</accession>
<dbReference type="SUPFAM" id="SSF51011">
    <property type="entry name" value="Glycosyl hydrolase domain"/>
    <property type="match status" value="1"/>
</dbReference>
<dbReference type="AlphaFoldDB" id="A0A4Q5A6R5"/>
<reference evidence="2 3" key="1">
    <citation type="submission" date="2018-12" db="EMBL/GenBank/DDBJ databases">
        <title>Unveiling genomic diversity among members of the Bifidobacterium pseudolongum species, a widely distributed gut commensal of the animal kingdom.</title>
        <authorList>
            <person name="Lugli G.A."/>
            <person name="Duranti S."/>
            <person name="Albert K."/>
            <person name="Mancabelli L."/>
            <person name="Napoli S."/>
            <person name="Viappiani A."/>
            <person name="Anzalone R."/>
            <person name="Longhi G."/>
            <person name="Milani C."/>
            <person name="Turroni F."/>
            <person name="Alessandri G."/>
            <person name="Sela D.A."/>
            <person name="Van Sinderen D."/>
            <person name="Ventura M."/>
        </authorList>
    </citation>
    <scope>NUCLEOTIDE SEQUENCE [LARGE SCALE GENOMIC DNA]</scope>
    <source>
        <strain evidence="2 3">2054B</strain>
    </source>
</reference>
<evidence type="ECO:0000259" key="1">
    <source>
        <dbReference type="Pfam" id="PF21365"/>
    </source>
</evidence>
<dbReference type="EMBL" id="RYUN01000013">
    <property type="protein sequence ID" value="RYQ19002.1"/>
    <property type="molecule type" value="Genomic_DNA"/>
</dbReference>
<sequence length="102" mass="11531">MLGLSLLVAPVFTYSGDVTYYLPTGGWTNWFTGERVYSEHGVWRTERHGFDSVPLWVRDGSVIVTRPDGGSVVFTARREGEEIKGLFPFECVRAVLHHLLCE</sequence>
<dbReference type="Proteomes" id="UP000294221">
    <property type="component" value="Unassembled WGS sequence"/>
</dbReference>